<evidence type="ECO:0000259" key="1">
    <source>
        <dbReference type="PROSITE" id="PS50801"/>
    </source>
</evidence>
<dbReference type="Gene3D" id="3.30.750.24">
    <property type="entry name" value="STAS domain"/>
    <property type="match status" value="1"/>
</dbReference>
<sequence length="100" mass="11188">MALQITEVSGVFSVHGILDSSNANVLNRHMNRYIQPNNPVILNLERVQQMDATAAYVLQQLYAHAMSSNSILAIIGRQNKNLLSVFNKTKTSYILSNDRV</sequence>
<dbReference type="Pfam" id="PF01740">
    <property type="entry name" value="STAS"/>
    <property type="match status" value="1"/>
</dbReference>
<name>A0A371JMQ7_9FLAO</name>
<dbReference type="EMBL" id="QTJX01000004">
    <property type="protein sequence ID" value="RDY58429.1"/>
    <property type="molecule type" value="Genomic_DNA"/>
</dbReference>
<dbReference type="PROSITE" id="PS50801">
    <property type="entry name" value="STAS"/>
    <property type="match status" value="1"/>
</dbReference>
<dbReference type="Proteomes" id="UP000261828">
    <property type="component" value="Unassembled WGS sequence"/>
</dbReference>
<organism evidence="2 3">
    <name type="scientific">Flagellimonas nanhaiensis</name>
    <dbReference type="NCBI Taxonomy" id="2292706"/>
    <lineage>
        <taxon>Bacteria</taxon>
        <taxon>Pseudomonadati</taxon>
        <taxon>Bacteroidota</taxon>
        <taxon>Flavobacteriia</taxon>
        <taxon>Flavobacteriales</taxon>
        <taxon>Flavobacteriaceae</taxon>
        <taxon>Flagellimonas</taxon>
    </lineage>
</organism>
<dbReference type="InterPro" id="IPR036513">
    <property type="entry name" value="STAS_dom_sf"/>
</dbReference>
<keyword evidence="3" id="KW-1185">Reference proteome</keyword>
<protein>
    <submittedName>
        <fullName evidence="2">STAS domain-containing protein</fullName>
    </submittedName>
</protein>
<evidence type="ECO:0000313" key="2">
    <source>
        <dbReference type="EMBL" id="RDY58429.1"/>
    </source>
</evidence>
<dbReference type="SUPFAM" id="SSF52091">
    <property type="entry name" value="SpoIIaa-like"/>
    <property type="match status" value="1"/>
</dbReference>
<accession>A0A371JMQ7</accession>
<proteinExistence type="predicted"/>
<reference evidence="2 3" key="1">
    <citation type="submission" date="2018-08" db="EMBL/GenBank/DDBJ databases">
        <title>Muricauda nanhaiensis sp. nov., isolated from seawater of the South China Sea.</title>
        <authorList>
            <person name="Dang Y."/>
        </authorList>
    </citation>
    <scope>NUCLEOTIDE SEQUENCE [LARGE SCALE GENOMIC DNA]</scope>
    <source>
        <strain evidence="2 3">SM1704</strain>
    </source>
</reference>
<dbReference type="RefSeq" id="WP_116185418.1">
    <property type="nucleotide sequence ID" value="NZ_QTJX01000004.1"/>
</dbReference>
<dbReference type="OrthoDB" id="1163458at2"/>
<dbReference type="AlphaFoldDB" id="A0A371JMQ7"/>
<feature type="domain" description="STAS" evidence="1">
    <location>
        <begin position="11"/>
        <end position="100"/>
    </location>
</feature>
<evidence type="ECO:0000313" key="3">
    <source>
        <dbReference type="Proteomes" id="UP000261828"/>
    </source>
</evidence>
<dbReference type="InterPro" id="IPR002645">
    <property type="entry name" value="STAS_dom"/>
</dbReference>
<gene>
    <name evidence="2" type="ORF">DX873_15625</name>
</gene>
<comment type="caution">
    <text evidence="2">The sequence shown here is derived from an EMBL/GenBank/DDBJ whole genome shotgun (WGS) entry which is preliminary data.</text>
</comment>